<reference evidence="5 6" key="1">
    <citation type="submission" date="2013-09" db="EMBL/GenBank/DDBJ databases">
        <title>Whole genome shotgun sequence of Novosphingobium tardaugens NBRC 16725.</title>
        <authorList>
            <person name="Isaki S."/>
            <person name="Hosoyama A."/>
            <person name="Tsuchikane K."/>
            <person name="Katsumata H."/>
            <person name="Ando Y."/>
            <person name="Yamazaki S."/>
            <person name="Fujita N."/>
        </authorList>
    </citation>
    <scope>NUCLEOTIDE SEQUENCE [LARGE SCALE GENOMIC DNA]</scope>
    <source>
        <strain evidence="5 6">NBRC 16725</strain>
    </source>
</reference>
<protein>
    <submittedName>
        <fullName evidence="5">Peptidase M20 family protein</fullName>
    </submittedName>
</protein>
<dbReference type="InterPro" id="IPR002933">
    <property type="entry name" value="Peptidase_M20"/>
</dbReference>
<dbReference type="NCBIfam" id="TIGR01891">
    <property type="entry name" value="amidohydrolases"/>
    <property type="match status" value="1"/>
</dbReference>
<dbReference type="InterPro" id="IPR017439">
    <property type="entry name" value="Amidohydrolase"/>
</dbReference>
<feature type="signal peptide" evidence="3">
    <location>
        <begin position="1"/>
        <end position="20"/>
    </location>
</feature>
<feature type="binding site" evidence="2">
    <location>
        <position position="141"/>
    </location>
    <ligand>
        <name>Mn(2+)</name>
        <dbReference type="ChEBI" id="CHEBI:29035"/>
        <label>2</label>
    </ligand>
</feature>
<accession>U2ZXY3</accession>
<feature type="chain" id="PRO_5030177840" evidence="3">
    <location>
        <begin position="21"/>
        <end position="440"/>
    </location>
</feature>
<dbReference type="Pfam" id="PF07687">
    <property type="entry name" value="M20_dimer"/>
    <property type="match status" value="1"/>
</dbReference>
<feature type="binding site" evidence="2">
    <location>
        <position position="409"/>
    </location>
    <ligand>
        <name>Mn(2+)</name>
        <dbReference type="ChEBI" id="CHEBI:29035"/>
        <label>2</label>
    </ligand>
</feature>
<evidence type="ECO:0000256" key="2">
    <source>
        <dbReference type="PIRSR" id="PIRSR005962-1"/>
    </source>
</evidence>
<dbReference type="InterPro" id="IPR036264">
    <property type="entry name" value="Bact_exopeptidase_dim_dom"/>
</dbReference>
<dbReference type="Proteomes" id="UP000016568">
    <property type="component" value="Unassembled WGS sequence"/>
</dbReference>
<dbReference type="Gene3D" id="3.40.630.10">
    <property type="entry name" value="Zn peptidases"/>
    <property type="match status" value="1"/>
</dbReference>
<dbReference type="eggNOG" id="COG1473">
    <property type="taxonomic scope" value="Bacteria"/>
</dbReference>
<dbReference type="InterPro" id="IPR011650">
    <property type="entry name" value="Peptidase_M20_dimer"/>
</dbReference>
<dbReference type="PIRSF" id="PIRSF005962">
    <property type="entry name" value="Pept_M20D_amidohydro"/>
    <property type="match status" value="1"/>
</dbReference>
<evidence type="ECO:0000256" key="1">
    <source>
        <dbReference type="ARBA" id="ARBA00022801"/>
    </source>
</evidence>
<feature type="binding site" evidence="2">
    <location>
        <position position="139"/>
    </location>
    <ligand>
        <name>Mn(2+)</name>
        <dbReference type="ChEBI" id="CHEBI:29035"/>
        <label>2</label>
    </ligand>
</feature>
<evidence type="ECO:0000313" key="6">
    <source>
        <dbReference type="Proteomes" id="UP000016568"/>
    </source>
</evidence>
<comment type="caution">
    <text evidence="5">The sequence shown here is derived from an EMBL/GenBank/DDBJ whole genome shotgun (WGS) entry which is preliminary data.</text>
</comment>
<proteinExistence type="predicted"/>
<dbReference type="EMBL" id="BASZ01000001">
    <property type="protein sequence ID" value="GAD47373.1"/>
    <property type="molecule type" value="Genomic_DNA"/>
</dbReference>
<sequence>MRLKWTLAALGLMASANAHAQATAADVAANRTAIDAIMAKNAPDLIALYKDLHAHPELGFQEKATAAKLAKLMRAIGFKVTEGVGGTGIVAVLRNGEGPSILVRTDLDGLPMQERTGLPYASKATGTYNGKITPVAHSCGHDIHMAAWIGAARALAAMKDKWNGTLIFVGQPAEETVSGARAMLDDGFVERFGKADYGFALHVAPAPAGTILYRSGAMTSTSDSLELTFHGRGGHGSAPATTIDPVMMAARFTVDVQSVISREKEPEAFGVVTIGAIQAGEAGNVIPDRALLRGTIRTQNERVREKILDGVNRTAKAVASMAGAPEPTLVTTLGGKMVVNDAALTARTVEVFKAAFGPQVQPMPIAMSGSEDFSEFILAGTPSVFFLVGGLDKAVFDAGMKSGKLAINHSPEFAPLPEPTISVGATAMTLAVLNVAQPKR</sequence>
<dbReference type="OrthoDB" id="9777385at2"/>
<organism evidence="5 6">
    <name type="scientific">Caenibius tardaugens NBRC 16725</name>
    <dbReference type="NCBI Taxonomy" id="1219035"/>
    <lineage>
        <taxon>Bacteria</taxon>
        <taxon>Pseudomonadati</taxon>
        <taxon>Pseudomonadota</taxon>
        <taxon>Alphaproteobacteria</taxon>
        <taxon>Sphingomonadales</taxon>
        <taxon>Erythrobacteraceae</taxon>
        <taxon>Caenibius</taxon>
    </lineage>
</organism>
<dbReference type="AlphaFoldDB" id="U2ZXY3"/>
<feature type="domain" description="Peptidase M20 dimerisation" evidence="4">
    <location>
        <begin position="223"/>
        <end position="317"/>
    </location>
</feature>
<evidence type="ECO:0000256" key="3">
    <source>
        <dbReference type="SAM" id="SignalP"/>
    </source>
</evidence>
<dbReference type="Pfam" id="PF01546">
    <property type="entry name" value="Peptidase_M20"/>
    <property type="match status" value="1"/>
</dbReference>
<dbReference type="RefSeq" id="WP_021688280.1">
    <property type="nucleotide sequence ID" value="NZ_BASZ01000001.1"/>
</dbReference>
<keyword evidence="6" id="KW-1185">Reference proteome</keyword>
<dbReference type="Gene3D" id="3.30.70.360">
    <property type="match status" value="1"/>
</dbReference>
<feature type="binding site" evidence="2">
    <location>
        <position position="202"/>
    </location>
    <ligand>
        <name>Mn(2+)</name>
        <dbReference type="ChEBI" id="CHEBI:29035"/>
        <label>2</label>
    </ligand>
</feature>
<name>U2ZXY3_9SPHN</name>
<dbReference type="PANTHER" id="PTHR11014:SF63">
    <property type="entry name" value="METALLOPEPTIDASE, PUTATIVE (AFU_ORTHOLOGUE AFUA_6G09600)-RELATED"/>
    <property type="match status" value="1"/>
</dbReference>
<dbReference type="PANTHER" id="PTHR11014">
    <property type="entry name" value="PEPTIDASE M20 FAMILY MEMBER"/>
    <property type="match status" value="1"/>
</dbReference>
<dbReference type="SUPFAM" id="SSF53187">
    <property type="entry name" value="Zn-dependent exopeptidases"/>
    <property type="match status" value="1"/>
</dbReference>
<dbReference type="SUPFAM" id="SSF55031">
    <property type="entry name" value="Bacterial exopeptidase dimerisation domain"/>
    <property type="match status" value="1"/>
</dbReference>
<keyword evidence="3" id="KW-0732">Signal</keyword>
<keyword evidence="2" id="KW-0464">Manganese</keyword>
<evidence type="ECO:0000313" key="5">
    <source>
        <dbReference type="EMBL" id="GAD47373.1"/>
    </source>
</evidence>
<keyword evidence="1" id="KW-0378">Hydrolase</keyword>
<dbReference type="KEGG" id="ntd:EGO55_16445"/>
<keyword evidence="2" id="KW-0479">Metal-binding</keyword>
<dbReference type="GO" id="GO:0046872">
    <property type="term" value="F:metal ion binding"/>
    <property type="evidence" value="ECO:0007669"/>
    <property type="project" value="UniProtKB-KW"/>
</dbReference>
<dbReference type="GO" id="GO:0016787">
    <property type="term" value="F:hydrolase activity"/>
    <property type="evidence" value="ECO:0007669"/>
    <property type="project" value="UniProtKB-KW"/>
</dbReference>
<comment type="cofactor">
    <cofactor evidence="2">
        <name>Mn(2+)</name>
        <dbReference type="ChEBI" id="CHEBI:29035"/>
    </cofactor>
    <text evidence="2">The Mn(2+) ion enhances activity.</text>
</comment>
<evidence type="ECO:0000259" key="4">
    <source>
        <dbReference type="Pfam" id="PF07687"/>
    </source>
</evidence>
<gene>
    <name evidence="5" type="ORF">NT2_01_01410</name>
</gene>
<feature type="binding site" evidence="2">
    <location>
        <position position="175"/>
    </location>
    <ligand>
        <name>Mn(2+)</name>
        <dbReference type="ChEBI" id="CHEBI:29035"/>
        <label>2</label>
    </ligand>
</feature>